<dbReference type="EMBL" id="VWNA01000001">
    <property type="protein sequence ID" value="MQT11860.1"/>
    <property type="molecule type" value="Genomic_DNA"/>
</dbReference>
<dbReference type="InterPro" id="IPR006143">
    <property type="entry name" value="RND_pump_MFP"/>
</dbReference>
<feature type="domain" description="Multidrug resistance protein MdtA-like barrel-sandwich hybrid" evidence="6">
    <location>
        <begin position="47"/>
        <end position="187"/>
    </location>
</feature>
<proteinExistence type="inferred from homology"/>
<name>A0A6A7XYP4_9HYPH</name>
<dbReference type="Pfam" id="PF25963">
    <property type="entry name" value="Beta-barrel_AAEA"/>
    <property type="match status" value="1"/>
</dbReference>
<sequence>MRAFVITLARMAVTLIVVAAAILVGIGLWRDYIEAPWTRDGRVLADVVEITPDVSGLVGTVLIRDNAKVRAGDMLFDIDRARYQLALDQADATLADRKAALDQADRDAERYRQLTNLSVSEEAREKAITAASQAQAAYDQAKSSRDLAALNLARTQIKAPVNGVVTNFDLRTGDYVTAGKGVAALVDTDSFYVAGYFEETKLARIAVGDPVLIRLMGQNTVLRGHVESIAAGIEDRESASGSNLLANVNPTFSWVRLAQRIPVRVALDPVPANVHLIAGLTATVQIKPGAGDKPASTSLFGWMDGIY</sequence>
<feature type="transmembrane region" description="Helical" evidence="5">
    <location>
        <begin position="12"/>
        <end position="29"/>
    </location>
</feature>
<dbReference type="InterPro" id="IPR058625">
    <property type="entry name" value="MdtA-like_BSH"/>
</dbReference>
<dbReference type="Gene3D" id="2.40.50.100">
    <property type="match status" value="1"/>
</dbReference>
<dbReference type="NCBIfam" id="TIGR01730">
    <property type="entry name" value="RND_mfp"/>
    <property type="match status" value="1"/>
</dbReference>
<evidence type="ECO:0000259" key="6">
    <source>
        <dbReference type="Pfam" id="PF25917"/>
    </source>
</evidence>
<dbReference type="PANTHER" id="PTHR30367:SF12">
    <property type="entry name" value="P-HYDROXYBENZOIC ACID EFFLUX PUMP SUBUNIT AAEA"/>
    <property type="match status" value="1"/>
</dbReference>
<dbReference type="Pfam" id="PF25917">
    <property type="entry name" value="BSH_RND"/>
    <property type="match status" value="1"/>
</dbReference>
<protein>
    <submittedName>
        <fullName evidence="8">Efflux RND transporter periplasmic adaptor subunit</fullName>
    </submittedName>
</protein>
<keyword evidence="4 5" id="KW-0472">Membrane</keyword>
<gene>
    <name evidence="8" type="ORF">F0357_04060</name>
</gene>
<dbReference type="Gene3D" id="2.40.30.170">
    <property type="match status" value="1"/>
</dbReference>
<dbReference type="RefSeq" id="WP_153479042.1">
    <property type="nucleotide sequence ID" value="NZ_VWNA01000001.1"/>
</dbReference>
<dbReference type="SUPFAM" id="SSF111369">
    <property type="entry name" value="HlyD-like secretion proteins"/>
    <property type="match status" value="1"/>
</dbReference>
<evidence type="ECO:0000313" key="9">
    <source>
        <dbReference type="Proteomes" id="UP000332515"/>
    </source>
</evidence>
<evidence type="ECO:0000256" key="5">
    <source>
        <dbReference type="SAM" id="Phobius"/>
    </source>
</evidence>
<keyword evidence="9" id="KW-1185">Reference proteome</keyword>
<evidence type="ECO:0000256" key="1">
    <source>
        <dbReference type="ARBA" id="ARBA00009477"/>
    </source>
</evidence>
<evidence type="ECO:0000256" key="3">
    <source>
        <dbReference type="ARBA" id="ARBA00022989"/>
    </source>
</evidence>
<evidence type="ECO:0000256" key="4">
    <source>
        <dbReference type="ARBA" id="ARBA00023136"/>
    </source>
</evidence>
<dbReference type="GO" id="GO:0022857">
    <property type="term" value="F:transmembrane transporter activity"/>
    <property type="evidence" value="ECO:0007669"/>
    <property type="project" value="InterPro"/>
</dbReference>
<accession>A0A6A7XYP4</accession>
<organism evidence="8 9">
    <name type="scientific">Segnochrobactrum spirostomi</name>
    <dbReference type="NCBI Taxonomy" id="2608987"/>
    <lineage>
        <taxon>Bacteria</taxon>
        <taxon>Pseudomonadati</taxon>
        <taxon>Pseudomonadota</taxon>
        <taxon>Alphaproteobacteria</taxon>
        <taxon>Hyphomicrobiales</taxon>
        <taxon>Segnochrobactraceae</taxon>
        <taxon>Segnochrobactrum</taxon>
    </lineage>
</organism>
<dbReference type="Proteomes" id="UP000332515">
    <property type="component" value="Unassembled WGS sequence"/>
</dbReference>
<evidence type="ECO:0000259" key="7">
    <source>
        <dbReference type="Pfam" id="PF25963"/>
    </source>
</evidence>
<dbReference type="AlphaFoldDB" id="A0A6A7XYP4"/>
<keyword evidence="2 5" id="KW-0812">Transmembrane</keyword>
<feature type="domain" description="p-hydroxybenzoic acid efflux pump subunit AaeA-like beta-barrel" evidence="7">
    <location>
        <begin position="190"/>
        <end position="286"/>
    </location>
</feature>
<reference evidence="8 9" key="1">
    <citation type="submission" date="2019-09" db="EMBL/GenBank/DDBJ databases">
        <title>Segnochrobactrum spirostomi gen. nov., sp. nov., isolated from the ciliate Spirostomum cf. yagiui and description of a novel family, Segnochrobactraceae fam. nov. within the order Rhizobiales of the class Alphaproteobacteria.</title>
        <authorList>
            <person name="Akter S."/>
            <person name="Shazib S.U.A."/>
            <person name="Shin M.K."/>
        </authorList>
    </citation>
    <scope>NUCLEOTIDE SEQUENCE [LARGE SCALE GENOMIC DNA]</scope>
    <source>
        <strain evidence="8 9">Sp-1</strain>
    </source>
</reference>
<comment type="caution">
    <text evidence="8">The sequence shown here is derived from an EMBL/GenBank/DDBJ whole genome shotgun (WGS) entry which is preliminary data.</text>
</comment>
<dbReference type="InterPro" id="IPR050393">
    <property type="entry name" value="MFP_Efflux_Pump"/>
</dbReference>
<evidence type="ECO:0000313" key="8">
    <source>
        <dbReference type="EMBL" id="MQT11860.1"/>
    </source>
</evidence>
<evidence type="ECO:0000256" key="2">
    <source>
        <dbReference type="ARBA" id="ARBA00022692"/>
    </source>
</evidence>
<comment type="similarity">
    <text evidence="1">Belongs to the membrane fusion protein (MFP) (TC 8.A.1) family.</text>
</comment>
<keyword evidence="3 5" id="KW-1133">Transmembrane helix</keyword>
<dbReference type="PANTHER" id="PTHR30367">
    <property type="entry name" value="P-HYDROXYBENZOIC ACID EFFLUX PUMP SUBUNIT AAEA-RELATED"/>
    <property type="match status" value="1"/>
</dbReference>
<dbReference type="GO" id="GO:0016020">
    <property type="term" value="C:membrane"/>
    <property type="evidence" value="ECO:0007669"/>
    <property type="project" value="InterPro"/>
</dbReference>
<dbReference type="InterPro" id="IPR058634">
    <property type="entry name" value="AaeA-lik-b-barrel"/>
</dbReference>